<evidence type="ECO:0000313" key="6">
    <source>
        <dbReference type="Proteomes" id="UP000293045"/>
    </source>
</evidence>
<dbReference type="SMART" id="SM00174">
    <property type="entry name" value="RHO"/>
    <property type="match status" value="1"/>
</dbReference>
<evidence type="ECO:0000256" key="2">
    <source>
        <dbReference type="ARBA" id="ARBA00022741"/>
    </source>
</evidence>
<protein>
    <submittedName>
        <fullName evidence="5">Small Ras GTP-binding protein</fullName>
    </submittedName>
</protein>
<comment type="caution">
    <text evidence="5">The sequence shown here is derived from an EMBL/GenBank/DDBJ whole genome shotgun (WGS) entry which is preliminary data.</text>
</comment>
<dbReference type="GO" id="GO:0012505">
    <property type="term" value="C:endomembrane system"/>
    <property type="evidence" value="ECO:0007669"/>
    <property type="project" value="UniProtKB-SubCell"/>
</dbReference>
<dbReference type="PROSITE" id="PS51417">
    <property type="entry name" value="ARF"/>
    <property type="match status" value="1"/>
</dbReference>
<dbReference type="InterPro" id="IPR050227">
    <property type="entry name" value="Rab"/>
</dbReference>
<dbReference type="Proteomes" id="UP000293045">
    <property type="component" value="Unassembled WGS sequence"/>
</dbReference>
<accession>A0A4Q9LE07</accession>
<dbReference type="SUPFAM" id="SSF52540">
    <property type="entry name" value="P-loop containing nucleoside triphosphate hydrolases"/>
    <property type="match status" value="1"/>
</dbReference>
<dbReference type="PROSITE" id="PS51421">
    <property type="entry name" value="RAS"/>
    <property type="match status" value="1"/>
</dbReference>
<dbReference type="GO" id="GO:0005525">
    <property type="term" value="F:GTP binding"/>
    <property type="evidence" value="ECO:0007669"/>
    <property type="project" value="UniProtKB-KW"/>
</dbReference>
<organism evidence="5 6">
    <name type="scientific">Hamiltosporidium magnivora</name>
    <dbReference type="NCBI Taxonomy" id="148818"/>
    <lineage>
        <taxon>Eukaryota</taxon>
        <taxon>Fungi</taxon>
        <taxon>Fungi incertae sedis</taxon>
        <taxon>Microsporidia</taxon>
        <taxon>Dubosqiidae</taxon>
        <taxon>Hamiltosporidium</taxon>
    </lineage>
</organism>
<dbReference type="PANTHER" id="PTHR47977">
    <property type="entry name" value="RAS-RELATED PROTEIN RAB"/>
    <property type="match status" value="1"/>
</dbReference>
<dbReference type="Gene3D" id="3.40.50.300">
    <property type="entry name" value="P-loop containing nucleotide triphosphate hydrolases"/>
    <property type="match status" value="1"/>
</dbReference>
<dbReference type="SMART" id="SM00175">
    <property type="entry name" value="RAB"/>
    <property type="match status" value="1"/>
</dbReference>
<evidence type="ECO:0000256" key="3">
    <source>
        <dbReference type="ARBA" id="ARBA00023134"/>
    </source>
</evidence>
<dbReference type="PROSITE" id="PS51420">
    <property type="entry name" value="RHO"/>
    <property type="match status" value="1"/>
</dbReference>
<keyword evidence="3" id="KW-0342">GTP-binding</keyword>
<keyword evidence="2" id="KW-0547">Nucleotide-binding</keyword>
<dbReference type="AlphaFoldDB" id="A0A4Q9LE07"/>
<sequence length="203" mass="23576">MDPEYKYLFKVILIGDSGVGKTCLINRYTDNVYHTNYISTIGVDFKIKTLKIANEVSKLQIWDTAGQERFRTITSSYYRGAHGIIIVFDMTDLQSFKNVKDWLFEIRRHASEDVEIIVLGNKVDLKDFLKVTREDVNIMLKNNNLKEECFWEVSAKENIAVQNVFEKLTQILIEKNKKIGYSKDIDKELIDLTSNTERGSRCC</sequence>
<comment type="subcellular location">
    <subcellularLocation>
        <location evidence="1">Endomembrane system</location>
    </subcellularLocation>
</comment>
<dbReference type="CDD" id="cd00154">
    <property type="entry name" value="Rab"/>
    <property type="match status" value="1"/>
</dbReference>
<keyword evidence="4" id="KW-0472">Membrane</keyword>
<dbReference type="InterPro" id="IPR005225">
    <property type="entry name" value="Small_GTP-bd"/>
</dbReference>
<dbReference type="VEuPathDB" id="MicrosporidiaDB:CWI36_0501p0020"/>
<reference evidence="5 6" key="1">
    <citation type="submission" date="2017-12" db="EMBL/GenBank/DDBJ databases">
        <authorList>
            <person name="Pombert J.-F."/>
            <person name="Haag K.L."/>
            <person name="Ebert D."/>
        </authorList>
    </citation>
    <scope>NUCLEOTIDE SEQUENCE [LARGE SCALE GENOMIC DNA]</scope>
    <source>
        <strain evidence="5">IL-BN-2</strain>
    </source>
</reference>
<dbReference type="PROSITE" id="PS51419">
    <property type="entry name" value="RAB"/>
    <property type="match status" value="1"/>
</dbReference>
<dbReference type="NCBIfam" id="TIGR00231">
    <property type="entry name" value="small_GTP"/>
    <property type="match status" value="1"/>
</dbReference>
<dbReference type="InterPro" id="IPR027417">
    <property type="entry name" value="P-loop_NTPase"/>
</dbReference>
<gene>
    <name evidence="5" type="ORF">CWI39_0694p0010</name>
</gene>
<dbReference type="GO" id="GO:0003924">
    <property type="term" value="F:GTPase activity"/>
    <property type="evidence" value="ECO:0007669"/>
    <property type="project" value="InterPro"/>
</dbReference>
<dbReference type="SMART" id="SM00173">
    <property type="entry name" value="RAS"/>
    <property type="match status" value="1"/>
</dbReference>
<dbReference type="Pfam" id="PF00071">
    <property type="entry name" value="Ras"/>
    <property type="match status" value="1"/>
</dbReference>
<proteinExistence type="predicted"/>
<evidence type="ECO:0000256" key="4">
    <source>
        <dbReference type="ARBA" id="ARBA00023136"/>
    </source>
</evidence>
<dbReference type="PRINTS" id="PR00449">
    <property type="entry name" value="RASTRNSFRMNG"/>
</dbReference>
<dbReference type="EMBL" id="PIXR01000694">
    <property type="protein sequence ID" value="TBU05291.1"/>
    <property type="molecule type" value="Genomic_DNA"/>
</dbReference>
<evidence type="ECO:0000256" key="1">
    <source>
        <dbReference type="ARBA" id="ARBA00004308"/>
    </source>
</evidence>
<name>A0A4Q9LE07_9MICR</name>
<dbReference type="VEuPathDB" id="MicrosporidiaDB:CWI39_0694p0010"/>
<dbReference type="SMART" id="SM00176">
    <property type="entry name" value="RAN"/>
    <property type="match status" value="1"/>
</dbReference>
<evidence type="ECO:0000313" key="5">
    <source>
        <dbReference type="EMBL" id="TBU05291.1"/>
    </source>
</evidence>
<dbReference type="FunFam" id="3.40.50.300:FF:000586">
    <property type="entry name" value="Rab family GTPase"/>
    <property type="match status" value="1"/>
</dbReference>
<dbReference type="InterPro" id="IPR001806">
    <property type="entry name" value="Small_GTPase"/>
</dbReference>